<keyword evidence="2" id="KW-1003">Cell membrane</keyword>
<keyword evidence="4 6" id="KW-1133">Transmembrane helix</keyword>
<feature type="transmembrane region" description="Helical" evidence="6">
    <location>
        <begin position="99"/>
        <end position="120"/>
    </location>
</feature>
<feature type="transmembrane region" description="Helical" evidence="6">
    <location>
        <begin position="351"/>
        <end position="367"/>
    </location>
</feature>
<gene>
    <name evidence="7" type="ORF">K1X11_008580</name>
</gene>
<evidence type="ECO:0000313" key="8">
    <source>
        <dbReference type="Proteomes" id="UP000738431"/>
    </source>
</evidence>
<keyword evidence="8" id="KW-1185">Reference proteome</keyword>
<organism evidence="7 8">
    <name type="scientific">Actomonas aquatica</name>
    <dbReference type="NCBI Taxonomy" id="2866162"/>
    <lineage>
        <taxon>Bacteria</taxon>
        <taxon>Pseudomonadati</taxon>
        <taxon>Verrucomicrobiota</taxon>
        <taxon>Opitutia</taxon>
        <taxon>Opitutales</taxon>
        <taxon>Opitutaceae</taxon>
        <taxon>Actomonas</taxon>
    </lineage>
</organism>
<dbReference type="Proteomes" id="UP000738431">
    <property type="component" value="Chromosome"/>
</dbReference>
<name>A0ABZ1CDA1_9BACT</name>
<feature type="transmembrane region" description="Helical" evidence="6">
    <location>
        <begin position="290"/>
        <end position="308"/>
    </location>
</feature>
<protein>
    <submittedName>
        <fullName evidence="7">LptF/LptG family permease</fullName>
    </submittedName>
</protein>
<sequence>MNLLQRHLFWSVGGTCLAAVGLFAAVLILGNVLKDMMSYLLAGQIDVATFGLLMGLLVPYVAAYALPMGMLTGVLLVLGRMSAQQEITAMRAAGMSMGLIMRPVILLGVLGALVAGVVNFEFMPRARSAYKQILADAVQANPMSFIVPKTFVRDFPNVVFYVDEKEGTQLRDIWFWRLDDDKRVREFGRAAAGEVTFDEEAGALNVVLRDVAGEGRGLRDPEDYSKVLGNTTVGEVPFVFQVDDIFSRRKARTKYAWFTYTQLQAERARLSEIGDDEGLMKVSLALNEKGSTAIAVLAFALIAVPLGIKVSRKETSANLGIALLLVMGYYFLTVVVSWLEGRPALRPDLLMWLPAGLFLVLGVWLFRRVDTVR</sequence>
<proteinExistence type="predicted"/>
<evidence type="ECO:0000256" key="2">
    <source>
        <dbReference type="ARBA" id="ARBA00022475"/>
    </source>
</evidence>
<evidence type="ECO:0000256" key="5">
    <source>
        <dbReference type="ARBA" id="ARBA00023136"/>
    </source>
</evidence>
<evidence type="ECO:0000256" key="6">
    <source>
        <dbReference type="SAM" id="Phobius"/>
    </source>
</evidence>
<dbReference type="RefSeq" id="WP_221029849.1">
    <property type="nucleotide sequence ID" value="NZ_CP139781.1"/>
</dbReference>
<accession>A0ABZ1CDA1</accession>
<feature type="transmembrane region" description="Helical" evidence="6">
    <location>
        <begin position="320"/>
        <end position="339"/>
    </location>
</feature>
<evidence type="ECO:0000313" key="7">
    <source>
        <dbReference type="EMBL" id="WRQ89463.1"/>
    </source>
</evidence>
<dbReference type="PANTHER" id="PTHR33529">
    <property type="entry name" value="SLR0882 PROTEIN-RELATED"/>
    <property type="match status" value="1"/>
</dbReference>
<feature type="transmembrane region" description="Helical" evidence="6">
    <location>
        <begin position="7"/>
        <end position="30"/>
    </location>
</feature>
<keyword evidence="5 6" id="KW-0472">Membrane</keyword>
<evidence type="ECO:0000256" key="3">
    <source>
        <dbReference type="ARBA" id="ARBA00022692"/>
    </source>
</evidence>
<dbReference type="PANTHER" id="PTHR33529:SF2">
    <property type="entry name" value="LIPOPOLYSACCHARIDE EXPORT SYSTEM PERMEASE PROTEIN LPTG"/>
    <property type="match status" value="1"/>
</dbReference>
<dbReference type="EMBL" id="CP139781">
    <property type="protein sequence ID" value="WRQ89463.1"/>
    <property type="molecule type" value="Genomic_DNA"/>
</dbReference>
<dbReference type="InterPro" id="IPR005495">
    <property type="entry name" value="LptG/LptF_permease"/>
</dbReference>
<dbReference type="Pfam" id="PF03739">
    <property type="entry name" value="LptF_LptG"/>
    <property type="match status" value="1"/>
</dbReference>
<feature type="transmembrane region" description="Helical" evidence="6">
    <location>
        <begin position="50"/>
        <end position="78"/>
    </location>
</feature>
<keyword evidence="3 6" id="KW-0812">Transmembrane</keyword>
<reference evidence="7 8" key="1">
    <citation type="submission" date="2023-12" db="EMBL/GenBank/DDBJ databases">
        <title>Description of an unclassified Opitutus bacterium of Verrucomicrobiota.</title>
        <authorList>
            <person name="Zhang D.-F."/>
        </authorList>
    </citation>
    <scope>NUCLEOTIDE SEQUENCE [LARGE SCALE GENOMIC DNA]</scope>
    <source>
        <strain evidence="7 8">WL0086</strain>
    </source>
</reference>
<comment type="subcellular location">
    <subcellularLocation>
        <location evidence="1">Cell membrane</location>
        <topology evidence="1">Multi-pass membrane protein</topology>
    </subcellularLocation>
</comment>
<evidence type="ECO:0000256" key="4">
    <source>
        <dbReference type="ARBA" id="ARBA00022989"/>
    </source>
</evidence>
<evidence type="ECO:0000256" key="1">
    <source>
        <dbReference type="ARBA" id="ARBA00004651"/>
    </source>
</evidence>